<dbReference type="GO" id="GO:0003723">
    <property type="term" value="F:RNA binding"/>
    <property type="evidence" value="ECO:0007669"/>
    <property type="project" value="InterPro"/>
</dbReference>
<reference evidence="3 4" key="1">
    <citation type="submission" date="2018-08" db="EMBL/GenBank/DDBJ databases">
        <title>Aphanomyces genome sequencing and annotation.</title>
        <authorList>
            <person name="Minardi D."/>
            <person name="Oidtmann B."/>
            <person name="Van Der Giezen M."/>
            <person name="Studholme D.J."/>
        </authorList>
    </citation>
    <scope>NUCLEOTIDE SEQUENCE [LARGE SCALE GENOMIC DNA]</scope>
    <source>
        <strain evidence="3 4">Da</strain>
    </source>
</reference>
<dbReference type="InterPro" id="IPR010920">
    <property type="entry name" value="LSM_dom_sf"/>
</dbReference>
<sequence>MQPVSPVALALAMLSVWLFTSQAVAASSPPHPTGRSVADNARLAIAFVQSQMALYPIPGMGLSVVYENETVLSYGFGTKEFGNANAPVTSDTMFQIGSFSKTFIAMGIAKLVDEGRMNWTDTVKTHLPWFKLYDKYAEQHTTLADLLAMNSVFGDHEGDVPFMIGVFETEREMVQRLADLPTSRRLRPGYAYSNVNYAILGQVLEAATNQTWEAYLNQTIWQPLGMTSTVGRVASLPTHQLAQLSSGHVFCKHHVAGPFNLVNDSSIYMTTDNSYIAAGSIITSIADISKFSAFLLRKGRGIFSSNSRVVADMLTGHSISTSLGGPGSPVYMYDDVRARSGNVWGVGYGFDLVGPAMFGHRYFDKGGDTITFKTRNGWVPQRELGVVVVANAQRMGGDAAAGTAVDRIAAYVLGLFMNEPVEGLDARLQRALDIVHARRASVPPTPVCDVHVFQGVPMEKDLGNQPTSLDGVRDVVGTYVAPFYGRVTVTWQDEKLTMQYGQYAGRLLATETKGVYTWAARTFLADAPIGTVMNKSSKMLNYINYRMKVTLADGRTLVGTFMAFDKHMNLVLGDCEEFRTLKNKLKGAAASVKEERVQKRMLGLVLLRGENVVSLTVESPPPAHEVEGLGNMGPGFGRAAGRGLPAAPIGIPMGLAAPMRGVGGPAGMLQPGQGMSHVIVSDESSK</sequence>
<dbReference type="CDD" id="cd01717">
    <property type="entry name" value="Sm_B"/>
    <property type="match status" value="1"/>
</dbReference>
<dbReference type="SUPFAM" id="SSF50182">
    <property type="entry name" value="Sm-like ribonucleoproteins"/>
    <property type="match status" value="1"/>
</dbReference>
<name>A0A3R7BZH6_APHAT</name>
<dbReference type="VEuPathDB" id="FungiDB:H257_07924"/>
<dbReference type="Pfam" id="PF00144">
    <property type="entry name" value="Beta-lactamase"/>
    <property type="match status" value="1"/>
</dbReference>
<evidence type="ECO:0000313" key="3">
    <source>
        <dbReference type="EMBL" id="RHZ28230.1"/>
    </source>
</evidence>
<evidence type="ECO:0000259" key="2">
    <source>
        <dbReference type="PROSITE" id="PS52002"/>
    </source>
</evidence>
<accession>A0A3R7BZH6</accession>
<dbReference type="AlphaFoldDB" id="A0A3R7BZH6"/>
<dbReference type="SUPFAM" id="SSF56601">
    <property type="entry name" value="beta-lactamase/transpeptidase-like"/>
    <property type="match status" value="1"/>
</dbReference>
<dbReference type="InterPro" id="IPR047575">
    <property type="entry name" value="Sm"/>
</dbReference>
<dbReference type="EMBL" id="QUTH01002007">
    <property type="protein sequence ID" value="RHZ28230.1"/>
    <property type="molecule type" value="Genomic_DNA"/>
</dbReference>
<dbReference type="PROSITE" id="PS52002">
    <property type="entry name" value="SM"/>
    <property type="match status" value="1"/>
</dbReference>
<evidence type="ECO:0000313" key="4">
    <source>
        <dbReference type="Proteomes" id="UP000285430"/>
    </source>
</evidence>
<dbReference type="PANTHER" id="PTHR46825">
    <property type="entry name" value="D-ALANYL-D-ALANINE-CARBOXYPEPTIDASE/ENDOPEPTIDASE AMPH"/>
    <property type="match status" value="1"/>
</dbReference>
<evidence type="ECO:0000256" key="1">
    <source>
        <dbReference type="SAM" id="SignalP"/>
    </source>
</evidence>
<dbReference type="SMART" id="SM00651">
    <property type="entry name" value="Sm"/>
    <property type="match status" value="1"/>
</dbReference>
<feature type="signal peptide" evidence="1">
    <location>
        <begin position="1"/>
        <end position="25"/>
    </location>
</feature>
<protein>
    <recommendedName>
        <fullName evidence="2">Sm domain-containing protein</fullName>
    </recommendedName>
</protein>
<dbReference type="InterPro" id="IPR001466">
    <property type="entry name" value="Beta-lactam-related"/>
</dbReference>
<organism evidence="3 4">
    <name type="scientific">Aphanomyces astaci</name>
    <name type="common">Crayfish plague agent</name>
    <dbReference type="NCBI Taxonomy" id="112090"/>
    <lineage>
        <taxon>Eukaryota</taxon>
        <taxon>Sar</taxon>
        <taxon>Stramenopiles</taxon>
        <taxon>Oomycota</taxon>
        <taxon>Saprolegniomycetes</taxon>
        <taxon>Saprolegniales</taxon>
        <taxon>Verrucalvaceae</taxon>
        <taxon>Aphanomyces</taxon>
    </lineage>
</organism>
<keyword evidence="1" id="KW-0732">Signal</keyword>
<proteinExistence type="predicted"/>
<gene>
    <name evidence="3" type="ORF">DYB37_007389</name>
</gene>
<dbReference type="Pfam" id="PF01423">
    <property type="entry name" value="LSM"/>
    <property type="match status" value="1"/>
</dbReference>
<dbReference type="InterPro" id="IPR012338">
    <property type="entry name" value="Beta-lactam/transpept-like"/>
</dbReference>
<dbReference type="Proteomes" id="UP000285430">
    <property type="component" value="Unassembled WGS sequence"/>
</dbReference>
<dbReference type="Gene3D" id="2.30.30.100">
    <property type="match status" value="1"/>
</dbReference>
<feature type="domain" description="Sm" evidence="2">
    <location>
        <begin position="534"/>
        <end position="621"/>
    </location>
</feature>
<dbReference type="InterPro" id="IPR001163">
    <property type="entry name" value="Sm_dom_euk/arc"/>
</dbReference>
<feature type="chain" id="PRO_5018606339" description="Sm domain-containing protein" evidence="1">
    <location>
        <begin position="26"/>
        <end position="686"/>
    </location>
</feature>
<dbReference type="PANTHER" id="PTHR46825:SF9">
    <property type="entry name" value="BETA-LACTAMASE-RELATED DOMAIN-CONTAINING PROTEIN"/>
    <property type="match status" value="1"/>
</dbReference>
<comment type="caution">
    <text evidence="3">The sequence shown here is derived from an EMBL/GenBank/DDBJ whole genome shotgun (WGS) entry which is preliminary data.</text>
</comment>
<dbReference type="InterPro" id="IPR050491">
    <property type="entry name" value="AmpC-like"/>
</dbReference>
<dbReference type="Gene3D" id="3.40.710.10">
    <property type="entry name" value="DD-peptidase/beta-lactamase superfamily"/>
    <property type="match status" value="1"/>
</dbReference>